<evidence type="ECO:0000313" key="1">
    <source>
        <dbReference type="EMBL" id="VFU21303.1"/>
    </source>
</evidence>
<dbReference type="AlphaFoldDB" id="A0A6N2K0F3"/>
<dbReference type="EMBL" id="CAADRP010000002">
    <property type="protein sequence ID" value="VFU21303.1"/>
    <property type="molecule type" value="Genomic_DNA"/>
</dbReference>
<proteinExistence type="predicted"/>
<sequence>MLTATLNPALRSIARMSPRNGWQSGCTIILAALGPSWHLLVQLLPSYFPSSRPIKQYTQTTNKIPFGGDDACDSFKCSNPKSHVMMHVPLI</sequence>
<gene>
    <name evidence="1" type="ORF">SVIM_LOCUS12522</name>
</gene>
<organism evidence="1">
    <name type="scientific">Salix viminalis</name>
    <name type="common">Common osier</name>
    <name type="synonym">Basket willow</name>
    <dbReference type="NCBI Taxonomy" id="40686"/>
    <lineage>
        <taxon>Eukaryota</taxon>
        <taxon>Viridiplantae</taxon>
        <taxon>Streptophyta</taxon>
        <taxon>Embryophyta</taxon>
        <taxon>Tracheophyta</taxon>
        <taxon>Spermatophyta</taxon>
        <taxon>Magnoliopsida</taxon>
        <taxon>eudicotyledons</taxon>
        <taxon>Gunneridae</taxon>
        <taxon>Pentapetalae</taxon>
        <taxon>rosids</taxon>
        <taxon>fabids</taxon>
        <taxon>Malpighiales</taxon>
        <taxon>Salicaceae</taxon>
        <taxon>Saliceae</taxon>
        <taxon>Salix</taxon>
    </lineage>
</organism>
<name>A0A6N2K0F3_SALVM</name>
<reference evidence="1" key="1">
    <citation type="submission" date="2019-03" db="EMBL/GenBank/DDBJ databases">
        <authorList>
            <person name="Mank J."/>
            <person name="Almeida P."/>
        </authorList>
    </citation>
    <scope>NUCLEOTIDE SEQUENCE</scope>
    <source>
        <strain evidence="1">78183</strain>
    </source>
</reference>
<accession>A0A6N2K0F3</accession>
<protein>
    <submittedName>
        <fullName evidence="1">Uncharacterized protein</fullName>
    </submittedName>
</protein>